<dbReference type="RefSeq" id="WP_351460960.1">
    <property type="nucleotide sequence ID" value="NZ_JBHXOF010000035.1"/>
</dbReference>
<proteinExistence type="predicted"/>
<organism evidence="2 3">
    <name type="scientific">Streptomyces sindenensis</name>
    <dbReference type="NCBI Taxonomy" id="67363"/>
    <lineage>
        <taxon>Bacteria</taxon>
        <taxon>Bacillati</taxon>
        <taxon>Actinomycetota</taxon>
        <taxon>Actinomycetes</taxon>
        <taxon>Kitasatosporales</taxon>
        <taxon>Streptomycetaceae</taxon>
        <taxon>Streptomyces</taxon>
    </lineage>
</organism>
<sequence>MTDRDRPSPRPRSAPEAPDPAVPKGTQPARDEAPPPPPVRRRRGPAPTIQLNTRVAPEVDELVAHVCDVRGWSKREAVEFALKETYVRELREIEAAPKNAS</sequence>
<keyword evidence="3" id="KW-1185">Reference proteome</keyword>
<protein>
    <submittedName>
        <fullName evidence="2">Uncharacterized protein</fullName>
    </submittedName>
</protein>
<accession>A0ABW6ER75</accession>
<evidence type="ECO:0000313" key="3">
    <source>
        <dbReference type="Proteomes" id="UP001598251"/>
    </source>
</evidence>
<feature type="region of interest" description="Disordered" evidence="1">
    <location>
        <begin position="1"/>
        <end position="51"/>
    </location>
</feature>
<dbReference type="EMBL" id="JBHXOF010000035">
    <property type="protein sequence ID" value="MFD4217643.1"/>
    <property type="molecule type" value="Genomic_DNA"/>
</dbReference>
<evidence type="ECO:0000256" key="1">
    <source>
        <dbReference type="SAM" id="MobiDB-lite"/>
    </source>
</evidence>
<gene>
    <name evidence="2" type="ORF">ACFWSS_32735</name>
</gene>
<name>A0ABW6ER75_9ACTN</name>
<comment type="caution">
    <text evidence="2">The sequence shown here is derived from an EMBL/GenBank/DDBJ whole genome shotgun (WGS) entry which is preliminary data.</text>
</comment>
<evidence type="ECO:0000313" key="2">
    <source>
        <dbReference type="EMBL" id="MFD4217643.1"/>
    </source>
</evidence>
<dbReference type="Proteomes" id="UP001598251">
    <property type="component" value="Unassembled WGS sequence"/>
</dbReference>
<reference evidence="2 3" key="1">
    <citation type="submission" date="2024-09" db="EMBL/GenBank/DDBJ databases">
        <title>The Natural Products Discovery Center: Release of the First 8490 Sequenced Strains for Exploring Actinobacteria Biosynthetic Diversity.</title>
        <authorList>
            <person name="Kalkreuter E."/>
            <person name="Kautsar S.A."/>
            <person name="Yang D."/>
            <person name="Bader C.D."/>
            <person name="Teijaro C.N."/>
            <person name="Fluegel L."/>
            <person name="Davis C.M."/>
            <person name="Simpson J.R."/>
            <person name="Lauterbach L."/>
            <person name="Steele A.D."/>
            <person name="Gui C."/>
            <person name="Meng S."/>
            <person name="Li G."/>
            <person name="Viehrig K."/>
            <person name="Ye F."/>
            <person name="Su P."/>
            <person name="Kiefer A.F."/>
            <person name="Nichols A."/>
            <person name="Cepeda A.J."/>
            <person name="Yan W."/>
            <person name="Fan B."/>
            <person name="Jiang Y."/>
            <person name="Adhikari A."/>
            <person name="Zheng C.-J."/>
            <person name="Schuster L."/>
            <person name="Cowan T.M."/>
            <person name="Smanski M.J."/>
            <person name="Chevrette M.G."/>
            <person name="De Carvalho L.P.S."/>
            <person name="Shen B."/>
        </authorList>
    </citation>
    <scope>NUCLEOTIDE SEQUENCE [LARGE SCALE GENOMIC DNA]</scope>
    <source>
        <strain evidence="2 3">NPDC058546</strain>
    </source>
</reference>